<dbReference type="PANTHER" id="PTHR48475">
    <property type="entry name" value="RIBONUCLEASE H"/>
    <property type="match status" value="1"/>
</dbReference>
<comment type="caution">
    <text evidence="1">The sequence shown here is derived from an EMBL/GenBank/DDBJ whole genome shotgun (WGS) entry which is preliminary data.</text>
</comment>
<dbReference type="EMBL" id="QJKJ01012764">
    <property type="protein sequence ID" value="RDX67941.1"/>
    <property type="molecule type" value="Genomic_DNA"/>
</dbReference>
<dbReference type="OrthoDB" id="1739513at2759"/>
<dbReference type="Proteomes" id="UP000257109">
    <property type="component" value="Unassembled WGS sequence"/>
</dbReference>
<dbReference type="PANTHER" id="PTHR48475:SF1">
    <property type="entry name" value="RNASE H TYPE-1 DOMAIN-CONTAINING PROTEIN"/>
    <property type="match status" value="1"/>
</dbReference>
<feature type="non-terminal residue" evidence="1">
    <location>
        <position position="1"/>
    </location>
</feature>
<evidence type="ECO:0000313" key="1">
    <source>
        <dbReference type="EMBL" id="RDX67941.1"/>
    </source>
</evidence>
<reference evidence="1" key="1">
    <citation type="submission" date="2018-05" db="EMBL/GenBank/DDBJ databases">
        <title>Draft genome of Mucuna pruriens seed.</title>
        <authorList>
            <person name="Nnadi N.E."/>
            <person name="Vos R."/>
            <person name="Hasami M.H."/>
            <person name="Devisetty U.K."/>
            <person name="Aguiy J.C."/>
        </authorList>
    </citation>
    <scope>NUCLEOTIDE SEQUENCE [LARGE SCALE GENOMIC DNA]</scope>
    <source>
        <strain evidence="1">JCA_2017</strain>
    </source>
</reference>
<name>A0A371EPG0_MUCPR</name>
<dbReference type="AlphaFoldDB" id="A0A371EPG0"/>
<keyword evidence="2" id="KW-1185">Reference proteome</keyword>
<evidence type="ECO:0000313" key="2">
    <source>
        <dbReference type="Proteomes" id="UP000257109"/>
    </source>
</evidence>
<proteinExistence type="predicted"/>
<accession>A0A371EPG0</accession>
<protein>
    <submittedName>
        <fullName evidence="1">Uncharacterized protein</fullName>
    </submittedName>
</protein>
<gene>
    <name evidence="1" type="ORF">CR513_53131</name>
</gene>
<sequence>MVVIYKDWHDMLPYALHGATPYSLVHGTEAVLPVEVEIPSIKVLAEVELDDAEWIQSRLDQLNLIEEKWLTALCHRQLYQKRIKSAFDKKVRSRL</sequence>
<organism evidence="1 2">
    <name type="scientific">Mucuna pruriens</name>
    <name type="common">Velvet bean</name>
    <name type="synonym">Dolichos pruriens</name>
    <dbReference type="NCBI Taxonomy" id="157652"/>
    <lineage>
        <taxon>Eukaryota</taxon>
        <taxon>Viridiplantae</taxon>
        <taxon>Streptophyta</taxon>
        <taxon>Embryophyta</taxon>
        <taxon>Tracheophyta</taxon>
        <taxon>Spermatophyta</taxon>
        <taxon>Magnoliopsida</taxon>
        <taxon>eudicotyledons</taxon>
        <taxon>Gunneridae</taxon>
        <taxon>Pentapetalae</taxon>
        <taxon>rosids</taxon>
        <taxon>fabids</taxon>
        <taxon>Fabales</taxon>
        <taxon>Fabaceae</taxon>
        <taxon>Papilionoideae</taxon>
        <taxon>50 kb inversion clade</taxon>
        <taxon>NPAAA clade</taxon>
        <taxon>indigoferoid/millettioid clade</taxon>
        <taxon>Phaseoleae</taxon>
        <taxon>Mucuna</taxon>
    </lineage>
</organism>